<evidence type="ECO:0000256" key="1">
    <source>
        <dbReference type="SAM" id="SignalP"/>
    </source>
</evidence>
<dbReference type="EMBL" id="CP035532">
    <property type="protein sequence ID" value="QBA19837.1"/>
    <property type="molecule type" value="Genomic_DNA"/>
</dbReference>
<accession>A0A411DHL7</accession>
<name>A0A411DHL7_CHRID</name>
<protein>
    <submittedName>
        <fullName evidence="2">Uncharacterized protein</fullName>
    </submittedName>
</protein>
<feature type="signal peptide" evidence="1">
    <location>
        <begin position="1"/>
        <end position="19"/>
    </location>
</feature>
<dbReference type="AlphaFoldDB" id="A0A411DHL7"/>
<feature type="chain" id="PRO_5019046909" evidence="1">
    <location>
        <begin position="20"/>
        <end position="65"/>
    </location>
</feature>
<organism evidence="2">
    <name type="scientific">Chryseobacterium indologenes</name>
    <name type="common">Flavobacterium indologenes</name>
    <dbReference type="NCBI Taxonomy" id="253"/>
    <lineage>
        <taxon>Bacteria</taxon>
        <taxon>Pseudomonadati</taxon>
        <taxon>Bacteroidota</taxon>
        <taxon>Flavobacteriia</taxon>
        <taxon>Flavobacteriales</taxon>
        <taxon>Weeksellaceae</taxon>
        <taxon>Chryseobacterium group</taxon>
        <taxon>Chryseobacterium</taxon>
    </lineage>
</organism>
<proteinExistence type="predicted"/>
<reference evidence="2" key="1">
    <citation type="submission" date="2019-01" db="EMBL/GenBank/DDBJ databases">
        <title>Whole Genome Sequencing for Putative Detection of Antimicrobial Resistance and Potential Virulence Factors in Chryseobacterium indologenes isolated from Nile Tilapia in Tanzania.</title>
        <authorList>
            <person name="Mwega E."/>
            <person name="Mutoloki S."/>
            <person name="Mugimba K."/>
            <person name="Colquhoun D."/>
            <person name="Mdegela R."/>
            <person name="Evensen O."/>
            <person name="Wasteson Y."/>
        </authorList>
    </citation>
    <scope>NUCLEOTIDE SEQUENCE [LARGE SCALE GENOMIC DNA]</scope>
    <source>
        <strain evidence="2">StR 01</strain>
    </source>
</reference>
<evidence type="ECO:0000313" key="2">
    <source>
        <dbReference type="EMBL" id="QBA19837.1"/>
    </source>
</evidence>
<gene>
    <name evidence="2" type="ORF">EU348_01110</name>
</gene>
<keyword evidence="1" id="KW-0732">Signal</keyword>
<sequence length="65" mass="7088">MKKKIVLTLLVLLSLEMYSQGGINTPNSKITINVTGNSTRSSINDGILLPRITAAQTKIILSYKL</sequence>